<name>A0A1V0SD25_9VIRU</name>
<proteinExistence type="predicted"/>
<gene>
    <name evidence="2" type="ORF">Indivirus_2_2</name>
</gene>
<feature type="region of interest" description="Disordered" evidence="1">
    <location>
        <begin position="78"/>
        <end position="105"/>
    </location>
</feature>
<organism evidence="2">
    <name type="scientific">Indivirus ILV1</name>
    <dbReference type="NCBI Taxonomy" id="1977633"/>
    <lineage>
        <taxon>Viruses</taxon>
        <taxon>Varidnaviria</taxon>
        <taxon>Bamfordvirae</taxon>
        <taxon>Nucleocytoviricota</taxon>
        <taxon>Megaviricetes</taxon>
        <taxon>Imitervirales</taxon>
        <taxon>Mimiviridae</taxon>
        <taxon>Klosneuvirinae</taxon>
        <taxon>Indivirus</taxon>
    </lineage>
</organism>
<dbReference type="EMBL" id="KY684086">
    <property type="protein sequence ID" value="ARF09623.1"/>
    <property type="molecule type" value="Genomic_DNA"/>
</dbReference>
<evidence type="ECO:0000313" key="2">
    <source>
        <dbReference type="EMBL" id="ARF09623.1"/>
    </source>
</evidence>
<reference evidence="2" key="1">
    <citation type="journal article" date="2017" name="Science">
        <title>Giant viruses with an expanded complement of translation system components.</title>
        <authorList>
            <person name="Schulz F."/>
            <person name="Yutin N."/>
            <person name="Ivanova N.N."/>
            <person name="Ortega D.R."/>
            <person name="Lee T.K."/>
            <person name="Vierheilig J."/>
            <person name="Daims H."/>
            <person name="Horn M."/>
            <person name="Wagner M."/>
            <person name="Jensen G.J."/>
            <person name="Kyrpides N.C."/>
            <person name="Koonin E.V."/>
            <person name="Woyke T."/>
        </authorList>
    </citation>
    <scope>NUCLEOTIDE SEQUENCE</scope>
    <source>
        <strain evidence="2">ILV1</strain>
    </source>
</reference>
<evidence type="ECO:0000256" key="1">
    <source>
        <dbReference type="SAM" id="MobiDB-lite"/>
    </source>
</evidence>
<accession>A0A1V0SD25</accession>
<sequence>MPECTIMPCSTTFTANNSTNNTAEKPGKLTSKQLFESDKSKKNLKSKTKTISDTVLEIISGKNKLKHQPKTKVKILSTKNPTKNQKESSMRKTRRKVMNLSNQMS</sequence>
<protein>
    <submittedName>
        <fullName evidence="2">Uncharacterized protein</fullName>
    </submittedName>
</protein>